<dbReference type="EMBL" id="JANFFA010000003">
    <property type="protein sequence ID" value="MDQ2094935.1"/>
    <property type="molecule type" value="Genomic_DNA"/>
</dbReference>
<dbReference type="InterPro" id="IPR036890">
    <property type="entry name" value="HATPase_C_sf"/>
</dbReference>
<dbReference type="Gene3D" id="3.40.50.2300">
    <property type="match status" value="1"/>
</dbReference>
<protein>
    <recommendedName>
        <fullName evidence="3">histidine kinase</fullName>
        <ecNumber evidence="3">2.7.13.3</ecNumber>
    </recommendedName>
</protein>
<dbReference type="SUPFAM" id="SSF47384">
    <property type="entry name" value="Homodimeric domain of signal transducing histidine kinase"/>
    <property type="match status" value="1"/>
</dbReference>
<evidence type="ECO:0000313" key="20">
    <source>
        <dbReference type="Proteomes" id="UP001227162"/>
    </source>
</evidence>
<dbReference type="SUPFAM" id="SSF55785">
    <property type="entry name" value="PYP-like sensor domain (PAS domain)"/>
    <property type="match status" value="1"/>
</dbReference>
<dbReference type="CDD" id="cd17546">
    <property type="entry name" value="REC_hyHK_CKI1_RcsC-like"/>
    <property type="match status" value="1"/>
</dbReference>
<evidence type="ECO:0000256" key="9">
    <source>
        <dbReference type="ARBA" id="ARBA00022777"/>
    </source>
</evidence>
<dbReference type="Gene3D" id="3.30.450.20">
    <property type="entry name" value="PAS domain"/>
    <property type="match status" value="1"/>
</dbReference>
<keyword evidence="7" id="KW-0808">Transferase</keyword>
<reference evidence="19" key="1">
    <citation type="submission" date="2022-07" db="EMBL/GenBank/DDBJ databases">
        <authorList>
            <person name="Otstavnykh N."/>
            <person name="Isaeva M."/>
            <person name="Bystritskaya E."/>
        </authorList>
    </citation>
    <scope>NUCLEOTIDE SEQUENCE</scope>
    <source>
        <strain evidence="19">10Alg 79</strain>
    </source>
</reference>
<dbReference type="CDD" id="cd00130">
    <property type="entry name" value="PAS"/>
    <property type="match status" value="1"/>
</dbReference>
<feature type="domain" description="Histidine kinase" evidence="16">
    <location>
        <begin position="372"/>
        <end position="596"/>
    </location>
</feature>
<dbReference type="NCBIfam" id="TIGR00229">
    <property type="entry name" value="sensory_box"/>
    <property type="match status" value="1"/>
</dbReference>
<dbReference type="Gene3D" id="3.30.565.10">
    <property type="entry name" value="Histidine kinase-like ATPase, C-terminal domain"/>
    <property type="match status" value="1"/>
</dbReference>
<dbReference type="InterPro" id="IPR011006">
    <property type="entry name" value="CheY-like_superfamily"/>
</dbReference>
<evidence type="ECO:0000256" key="11">
    <source>
        <dbReference type="ARBA" id="ARBA00022989"/>
    </source>
</evidence>
<dbReference type="Pfam" id="PF00512">
    <property type="entry name" value="HisKA"/>
    <property type="match status" value="1"/>
</dbReference>
<feature type="transmembrane region" description="Helical" evidence="15">
    <location>
        <begin position="21"/>
        <end position="42"/>
    </location>
</feature>
<dbReference type="Pfam" id="PF01627">
    <property type="entry name" value="Hpt"/>
    <property type="match status" value="1"/>
</dbReference>
<dbReference type="GO" id="GO:0000155">
    <property type="term" value="F:phosphorelay sensor kinase activity"/>
    <property type="evidence" value="ECO:0007669"/>
    <property type="project" value="InterPro"/>
</dbReference>
<keyword evidence="4" id="KW-1003">Cell membrane</keyword>
<dbReference type="RefSeq" id="WP_317626542.1">
    <property type="nucleotide sequence ID" value="NZ_JANFFA010000003.1"/>
</dbReference>
<sequence>MTDAFSTRRKGRFSFLRPGHALLGAIGFLCAFAIAFLISEIVEELRYLNSASSDNVHWVLSQAEVEFLEFSNAVETARREPNEAALNHVIVEFDVFYSRMVTLGTGLLYADLRKIDAFGGSVAEIRRKLGAMVPVIDGPKVQLRSELGTLANEAREIRPLLRTVATRGLQFFAERSDQSRDSVAYTLLRLAAITVALVLALVVVLIYNRRVSRQTEKRGEELADAYTRLNTILQTSLDAVVVSDLEGRILNFNPAAERIFQRSYADVIGKDLAEVIIPDHFREAHYAGMKRMKATGKHKVVGHGRIRLEAMRANGEVFPVEMALEKAQTGEDEMVVGFLRDISHRVASETELVEARDRALAGEKAKAEFLAMMTHEIRTPLNGLLGNLALMKKTQLSPAQNRYVRNMGISGGVLMHHVDAVLDVARFESGASVTREEDVHIGRLVQDIVDSQASAAEANGNHIQWGWIGEPLEWIRIDASRLRQVLLNLVGNAIKFTHDGRILIEVEQTEGLQKDDRTCGLDIRVIDSGVGISEADQDRVFNDFQTVDQSRIEGQAGTGLGLGIARRFIEAMEGEIGCESTPGEGSVFWLHVPVAPVARPEERISQAPKTAPVASLDILLVEDNEINLELAREMLTGLGHRVTEARDGEQAVATAQARLFDLILMDIRMPRLDGLGATRAIRSGDGASRAVPIIAFSANVLPEAKDRFTAAGMSGFLPKPLSETELQQVIARFCGADQSQQEASPSDRNVDPMAHLRTRYLDETRDLFNWLARLPSDLGEIADRAHKIAGSAAAFGQPDLRDALIELEMAAESGHLDRVEDAIHGAREAWESAPEPTLG</sequence>
<keyword evidence="5" id="KW-0997">Cell inner membrane</keyword>
<evidence type="ECO:0000256" key="2">
    <source>
        <dbReference type="ARBA" id="ARBA00004429"/>
    </source>
</evidence>
<dbReference type="AlphaFoldDB" id="A0AAJ1UAM3"/>
<evidence type="ECO:0000256" key="4">
    <source>
        <dbReference type="ARBA" id="ARBA00022475"/>
    </source>
</evidence>
<keyword evidence="13 15" id="KW-0472">Membrane</keyword>
<dbReference type="InterPro" id="IPR008207">
    <property type="entry name" value="Sig_transdc_His_kin_Hpt_dom"/>
</dbReference>
<evidence type="ECO:0000256" key="13">
    <source>
        <dbReference type="ARBA" id="ARBA00023136"/>
    </source>
</evidence>
<dbReference type="GO" id="GO:0006355">
    <property type="term" value="P:regulation of DNA-templated transcription"/>
    <property type="evidence" value="ECO:0007669"/>
    <property type="project" value="InterPro"/>
</dbReference>
<dbReference type="Pfam" id="PF02518">
    <property type="entry name" value="HATPase_c"/>
    <property type="match status" value="1"/>
</dbReference>
<keyword evidence="12" id="KW-0902">Two-component regulatory system</keyword>
<dbReference type="SUPFAM" id="SSF55874">
    <property type="entry name" value="ATPase domain of HSP90 chaperone/DNA topoisomerase II/histidine kinase"/>
    <property type="match status" value="1"/>
</dbReference>
<dbReference type="Gene3D" id="1.10.287.130">
    <property type="match status" value="1"/>
</dbReference>
<evidence type="ECO:0000313" key="19">
    <source>
        <dbReference type="EMBL" id="MDQ2094935.1"/>
    </source>
</evidence>
<dbReference type="Proteomes" id="UP001227162">
    <property type="component" value="Unassembled WGS sequence"/>
</dbReference>
<gene>
    <name evidence="19" type="ORF">NOI20_12505</name>
</gene>
<dbReference type="SMART" id="SM00448">
    <property type="entry name" value="REC"/>
    <property type="match status" value="1"/>
</dbReference>
<feature type="domain" description="Response regulatory" evidence="17">
    <location>
        <begin position="617"/>
        <end position="734"/>
    </location>
</feature>
<keyword evidence="10 19" id="KW-0067">ATP-binding</keyword>
<name>A0AAJ1UAM3_9RHOB</name>
<dbReference type="Pfam" id="PF00072">
    <property type="entry name" value="Response_reg"/>
    <property type="match status" value="1"/>
</dbReference>
<dbReference type="SMART" id="SM00387">
    <property type="entry name" value="HATPase_c"/>
    <property type="match status" value="1"/>
</dbReference>
<dbReference type="PANTHER" id="PTHR43047">
    <property type="entry name" value="TWO-COMPONENT HISTIDINE PROTEIN KINASE"/>
    <property type="match status" value="1"/>
</dbReference>
<feature type="modified residue" description="4-aspartylphosphate" evidence="14">
    <location>
        <position position="666"/>
    </location>
</feature>
<dbReference type="InterPro" id="IPR036641">
    <property type="entry name" value="HPT_dom_sf"/>
</dbReference>
<dbReference type="InterPro" id="IPR035965">
    <property type="entry name" value="PAS-like_dom_sf"/>
</dbReference>
<dbReference type="InterPro" id="IPR000014">
    <property type="entry name" value="PAS"/>
</dbReference>
<dbReference type="PANTHER" id="PTHR43047:SF64">
    <property type="entry name" value="HISTIDINE KINASE CONTAINING CHEY-HOMOLOGOUS RECEIVER DOMAIN AND PAS DOMAIN-RELATED"/>
    <property type="match status" value="1"/>
</dbReference>
<evidence type="ECO:0000256" key="5">
    <source>
        <dbReference type="ARBA" id="ARBA00022519"/>
    </source>
</evidence>
<comment type="catalytic activity">
    <reaction evidence="1">
        <text>ATP + protein L-histidine = ADP + protein N-phospho-L-histidine.</text>
        <dbReference type="EC" id="2.7.13.3"/>
    </reaction>
</comment>
<dbReference type="PRINTS" id="PR00344">
    <property type="entry name" value="BCTRLSENSOR"/>
</dbReference>
<evidence type="ECO:0000256" key="3">
    <source>
        <dbReference type="ARBA" id="ARBA00012438"/>
    </source>
</evidence>
<dbReference type="CDD" id="cd00088">
    <property type="entry name" value="HPT"/>
    <property type="match status" value="1"/>
</dbReference>
<feature type="transmembrane region" description="Helical" evidence="15">
    <location>
        <begin position="187"/>
        <end position="208"/>
    </location>
</feature>
<keyword evidence="11 15" id="KW-1133">Transmembrane helix</keyword>
<keyword evidence="8 15" id="KW-0812">Transmembrane</keyword>
<keyword evidence="20" id="KW-1185">Reference proteome</keyword>
<keyword evidence="9" id="KW-0418">Kinase</keyword>
<dbReference type="PROSITE" id="PS50109">
    <property type="entry name" value="HIS_KIN"/>
    <property type="match status" value="1"/>
</dbReference>
<evidence type="ECO:0000259" key="18">
    <source>
        <dbReference type="PROSITE" id="PS50112"/>
    </source>
</evidence>
<keyword evidence="10 19" id="KW-0547">Nucleotide-binding</keyword>
<dbReference type="CDD" id="cd16922">
    <property type="entry name" value="HATPase_EvgS-ArcB-TorS-like"/>
    <property type="match status" value="1"/>
</dbReference>
<dbReference type="PROSITE" id="PS50112">
    <property type="entry name" value="PAS"/>
    <property type="match status" value="1"/>
</dbReference>
<dbReference type="PROSITE" id="PS50110">
    <property type="entry name" value="RESPONSE_REGULATORY"/>
    <property type="match status" value="1"/>
</dbReference>
<evidence type="ECO:0000259" key="17">
    <source>
        <dbReference type="PROSITE" id="PS50110"/>
    </source>
</evidence>
<dbReference type="GO" id="GO:0005886">
    <property type="term" value="C:plasma membrane"/>
    <property type="evidence" value="ECO:0007669"/>
    <property type="project" value="UniProtKB-SubCell"/>
</dbReference>
<evidence type="ECO:0000256" key="15">
    <source>
        <dbReference type="SAM" id="Phobius"/>
    </source>
</evidence>
<dbReference type="CDD" id="cd00082">
    <property type="entry name" value="HisKA"/>
    <property type="match status" value="1"/>
</dbReference>
<accession>A0AAJ1UAM3</accession>
<evidence type="ECO:0000256" key="7">
    <source>
        <dbReference type="ARBA" id="ARBA00022679"/>
    </source>
</evidence>
<proteinExistence type="predicted"/>
<evidence type="ECO:0000256" key="12">
    <source>
        <dbReference type="ARBA" id="ARBA00023012"/>
    </source>
</evidence>
<evidence type="ECO:0000256" key="6">
    <source>
        <dbReference type="ARBA" id="ARBA00022553"/>
    </source>
</evidence>
<keyword evidence="6 14" id="KW-0597">Phosphoprotein</keyword>
<dbReference type="Gene3D" id="1.20.120.160">
    <property type="entry name" value="HPT domain"/>
    <property type="match status" value="1"/>
</dbReference>
<dbReference type="InterPro" id="IPR004358">
    <property type="entry name" value="Sig_transdc_His_kin-like_C"/>
</dbReference>
<feature type="domain" description="PAS" evidence="18">
    <location>
        <begin position="225"/>
        <end position="279"/>
    </location>
</feature>
<dbReference type="SMART" id="SM00388">
    <property type="entry name" value="HisKA"/>
    <property type="match status" value="1"/>
</dbReference>
<organism evidence="19 20">
    <name type="scientific">Rhodalgimonas zhirmunskyi</name>
    <dbReference type="NCBI Taxonomy" id="2964767"/>
    <lineage>
        <taxon>Bacteria</taxon>
        <taxon>Pseudomonadati</taxon>
        <taxon>Pseudomonadota</taxon>
        <taxon>Alphaproteobacteria</taxon>
        <taxon>Rhodobacterales</taxon>
        <taxon>Roseobacteraceae</taxon>
        <taxon>Rhodalgimonas</taxon>
    </lineage>
</organism>
<evidence type="ECO:0000256" key="8">
    <source>
        <dbReference type="ARBA" id="ARBA00022692"/>
    </source>
</evidence>
<dbReference type="SUPFAM" id="SSF47226">
    <property type="entry name" value="Histidine-containing phosphotransfer domain, HPT domain"/>
    <property type="match status" value="1"/>
</dbReference>
<dbReference type="SMART" id="SM00091">
    <property type="entry name" value="PAS"/>
    <property type="match status" value="1"/>
</dbReference>
<dbReference type="InterPro" id="IPR036097">
    <property type="entry name" value="HisK_dim/P_sf"/>
</dbReference>
<dbReference type="InterPro" id="IPR003594">
    <property type="entry name" value="HATPase_dom"/>
</dbReference>
<reference evidence="19" key="2">
    <citation type="submission" date="2023-04" db="EMBL/GenBank/DDBJ databases">
        <title>'Rhodoalgimonas zhirmunskyi' gen. nov., isolated from a red alga.</title>
        <authorList>
            <person name="Nedashkovskaya O.I."/>
            <person name="Otstavnykh N.Y."/>
            <person name="Bystritskaya E.P."/>
            <person name="Balabanova L.A."/>
            <person name="Isaeva M.P."/>
        </authorList>
    </citation>
    <scope>NUCLEOTIDE SEQUENCE</scope>
    <source>
        <strain evidence="19">10Alg 79</strain>
    </source>
</reference>
<evidence type="ECO:0000256" key="14">
    <source>
        <dbReference type="PROSITE-ProRule" id="PRU00169"/>
    </source>
</evidence>
<dbReference type="SUPFAM" id="SSF52172">
    <property type="entry name" value="CheY-like"/>
    <property type="match status" value="1"/>
</dbReference>
<dbReference type="Pfam" id="PF00989">
    <property type="entry name" value="PAS"/>
    <property type="match status" value="1"/>
</dbReference>
<evidence type="ECO:0000256" key="10">
    <source>
        <dbReference type="ARBA" id="ARBA00022840"/>
    </source>
</evidence>
<comment type="caution">
    <text evidence="19">The sequence shown here is derived from an EMBL/GenBank/DDBJ whole genome shotgun (WGS) entry which is preliminary data.</text>
</comment>
<dbReference type="InterPro" id="IPR013767">
    <property type="entry name" value="PAS_fold"/>
</dbReference>
<dbReference type="EC" id="2.7.13.3" evidence="3"/>
<comment type="subcellular location">
    <subcellularLocation>
        <location evidence="2">Cell inner membrane</location>
        <topology evidence="2">Multi-pass membrane protein</topology>
    </subcellularLocation>
</comment>
<dbReference type="GO" id="GO:0005524">
    <property type="term" value="F:ATP binding"/>
    <property type="evidence" value="ECO:0007669"/>
    <property type="project" value="UniProtKB-KW"/>
</dbReference>
<dbReference type="InterPro" id="IPR005467">
    <property type="entry name" value="His_kinase_dom"/>
</dbReference>
<evidence type="ECO:0000256" key="1">
    <source>
        <dbReference type="ARBA" id="ARBA00000085"/>
    </source>
</evidence>
<dbReference type="InterPro" id="IPR003661">
    <property type="entry name" value="HisK_dim/P_dom"/>
</dbReference>
<dbReference type="InterPro" id="IPR001789">
    <property type="entry name" value="Sig_transdc_resp-reg_receiver"/>
</dbReference>
<evidence type="ECO:0000259" key="16">
    <source>
        <dbReference type="PROSITE" id="PS50109"/>
    </source>
</evidence>